<dbReference type="GO" id="GO:0015074">
    <property type="term" value="P:DNA integration"/>
    <property type="evidence" value="ECO:0007669"/>
    <property type="project" value="InterPro"/>
</dbReference>
<evidence type="ECO:0000313" key="2">
    <source>
        <dbReference type="EMBL" id="CAB5370349.1"/>
    </source>
</evidence>
<accession>A0A915ZDA4</accession>
<feature type="domain" description="Integrase catalytic" evidence="1">
    <location>
        <begin position="107"/>
        <end position="276"/>
    </location>
</feature>
<organism evidence="2 3">
    <name type="scientific">Rhizophagus irregularis</name>
    <dbReference type="NCBI Taxonomy" id="588596"/>
    <lineage>
        <taxon>Eukaryota</taxon>
        <taxon>Fungi</taxon>
        <taxon>Fungi incertae sedis</taxon>
        <taxon>Mucoromycota</taxon>
        <taxon>Glomeromycotina</taxon>
        <taxon>Glomeromycetes</taxon>
        <taxon>Glomerales</taxon>
        <taxon>Glomeraceae</taxon>
        <taxon>Rhizophagus</taxon>
    </lineage>
</organism>
<name>A0A915ZDA4_9GLOM</name>
<gene>
    <name evidence="2" type="ORF">CHRIB12_LOCUS12639</name>
</gene>
<protein>
    <recommendedName>
        <fullName evidence="1">Integrase catalytic domain-containing protein</fullName>
    </recommendedName>
</protein>
<dbReference type="AlphaFoldDB" id="A0A915ZDA4"/>
<dbReference type="PROSITE" id="PS50994">
    <property type="entry name" value="INTEGRASE"/>
    <property type="match status" value="1"/>
</dbReference>
<dbReference type="Pfam" id="PF00665">
    <property type="entry name" value="rve"/>
    <property type="match status" value="1"/>
</dbReference>
<sequence length="407" mass="48854">MDEKEYDKILKNIEKEEKYVQENGVLYKIKDENKFRVIRRFELEGIMYMMHDHELLAHFGIQATYEKVKEKYWWKNMKRDVKKYVKSCDNCQRRNNPQGLHELHPIEVKEPFHMIGIDVIGPLPRTEEGNKYIVVAIDFFTKWPEAKAIKEANAKEISKFIYEEIICRHGCPKKILTDNGSEFNNQLTKDLTEKFNVQHKFSTPYHPKTNGLVERFNKTLIESLAKLVKEKLMIYRNREYEDKNWDQRIAPILFAYRSKIQKSSKMTPFYLTYGRRVILPNDEEVKGITMIKRIEHIIEELPIKRYEAKKNIEKAQEQQKKYHDKIGKRKQNFQIGDKVLYFDVAKYKTHTGKLEEKWKGPYYIHEVIINGSYKIKELNGRILKRPVNGELLKEYFDREIFEPYIII</sequence>
<dbReference type="InterPro" id="IPR041588">
    <property type="entry name" value="Integrase_H2C2"/>
</dbReference>
<proteinExistence type="predicted"/>
<dbReference type="FunFam" id="1.10.340.70:FF:000001">
    <property type="entry name" value="Retrovirus-related Pol polyprotein from transposon gypsy-like Protein"/>
    <property type="match status" value="1"/>
</dbReference>
<dbReference type="Pfam" id="PF17921">
    <property type="entry name" value="Integrase_H2C2"/>
    <property type="match status" value="1"/>
</dbReference>
<evidence type="ECO:0000313" key="3">
    <source>
        <dbReference type="Proteomes" id="UP000684084"/>
    </source>
</evidence>
<dbReference type="InterPro" id="IPR001584">
    <property type="entry name" value="Integrase_cat-core"/>
</dbReference>
<dbReference type="FunFam" id="3.30.420.10:FF:000032">
    <property type="entry name" value="Retrovirus-related Pol polyprotein from transposon 297-like Protein"/>
    <property type="match status" value="1"/>
</dbReference>
<comment type="caution">
    <text evidence="2">The sequence shown here is derived from an EMBL/GenBank/DDBJ whole genome shotgun (WGS) entry which is preliminary data.</text>
</comment>
<dbReference type="PANTHER" id="PTHR37984:SF5">
    <property type="entry name" value="PROTEIN NYNRIN-LIKE"/>
    <property type="match status" value="1"/>
</dbReference>
<dbReference type="EMBL" id="CAGKOT010000027">
    <property type="protein sequence ID" value="CAB5370349.1"/>
    <property type="molecule type" value="Genomic_DNA"/>
</dbReference>
<evidence type="ECO:0000259" key="1">
    <source>
        <dbReference type="PROSITE" id="PS50994"/>
    </source>
</evidence>
<dbReference type="OrthoDB" id="2326520at2759"/>
<dbReference type="InterPro" id="IPR050951">
    <property type="entry name" value="Retrovirus_Pol_polyprotein"/>
</dbReference>
<reference evidence="2" key="1">
    <citation type="submission" date="2020-05" db="EMBL/GenBank/DDBJ databases">
        <authorList>
            <person name="Rincon C."/>
            <person name="Sanders R I."/>
            <person name="Robbins C."/>
            <person name="Chaturvedi A."/>
        </authorList>
    </citation>
    <scope>NUCLEOTIDE SEQUENCE</scope>
    <source>
        <strain evidence="2">CHB12</strain>
    </source>
</reference>
<dbReference type="Proteomes" id="UP000684084">
    <property type="component" value="Unassembled WGS sequence"/>
</dbReference>
<dbReference type="PANTHER" id="PTHR37984">
    <property type="entry name" value="PROTEIN CBG26694"/>
    <property type="match status" value="1"/>
</dbReference>